<sequence>MPILPSNYTTPTMTRTGAYHESYPSSSILNGYSASSSLGIPSLGYSPRLPPAVPQHGRRYTPIRRPYTPGLDVPSERKPVMFQSRPLKSLTVVSESPSRSVTRERSLTRSPSPTPSAYSARSSSCCPRRVFPQTYERAPDPADGEEKEEGPVVFDANLTFVLGCKGKLRQNVKPVPAHQEAQTASNELSNKISDFLSRTDHVMDEWKSMGHKEDEQHSLRMKRSGGKIAGRSRSATNIMIKGFQYFSRASSCSRSSAARDTSADAAGELTEDATEAECDELSEMTADLAEEHSTATLATERLDAETSERLKLEKELTEVQHKNKELQQSSERLEMELLYARSDLNGISEEDEDADGDGVYRQRYERAVKELEFTKRRLQQQHEDDLEQLVGLKKQLEKKLADAYEEVEEQRQVVGQWKRKVQKLNGEMNDLRLLLEEQSARNNLLEKKQRKFDSETQMLQDELKKERQAKERFSREKEVLMAEKYTIESTLADTRLELELKEEKLASLQREFDEITCGGKTEEEVTILRRQKIDCERRLQDQEEELDELAGQVQLLEQAKLRLEMTLESMRKEAKKEAQMRDEELEDIRCNAQKKVKALEAQLENEHEERTLLLREKHDLERRLAAAAENERHDRAGDEALLQRLKRDLKRTKVLLRDTQTQLERQKAETPGKTMIRQLRNQLEDLECARSMAVKAKQGAEAELLETQALLEDAHRQRQDAEERANALLREKADLQGQLEENEEELAEVLKKFKATVQQTSLDQLALQEQVSLVAELEVERNQLKEQLAELTSRLESAESMGDATSHLQVKRSELKVKELESKLELEQTTRSRLEVQIARLKEAMDKLQNEIASTRVKEQQSQDQIRKLQRQLREVKEELNKSLAKESEVIIKKKELEKRCESLEAENATARTDLRLALKRIEDLQSAIQGDLDDSISDNSDSEQESYSSDESVNTFLANHKLGSPKNERNSLSNDIVEHESLQHVQQPGQGAVVHLSGGEHLQDDLADVLQTGGR</sequence>
<evidence type="ECO:0000256" key="2">
    <source>
        <dbReference type="SAM" id="MobiDB-lite"/>
    </source>
</evidence>
<feature type="coiled-coil region" evidence="1">
    <location>
        <begin position="302"/>
        <end position="336"/>
    </location>
</feature>
<feature type="region of interest" description="Disordered" evidence="2">
    <location>
        <begin position="209"/>
        <end position="230"/>
    </location>
</feature>
<feature type="region of interest" description="Disordered" evidence="2">
    <location>
        <begin position="932"/>
        <end position="993"/>
    </location>
</feature>
<dbReference type="GO" id="GO:0032982">
    <property type="term" value="C:myosin filament"/>
    <property type="evidence" value="ECO:0007669"/>
    <property type="project" value="TreeGrafter"/>
</dbReference>
<evidence type="ECO:0000313" key="3">
    <source>
        <dbReference type="EMBL" id="KAJ8956257.1"/>
    </source>
</evidence>
<feature type="compositionally biased region" description="Polar residues" evidence="2">
    <location>
        <begin position="91"/>
        <end position="100"/>
    </location>
</feature>
<feature type="compositionally biased region" description="Basic and acidic residues" evidence="2">
    <location>
        <begin position="209"/>
        <end position="218"/>
    </location>
</feature>
<dbReference type="GO" id="GO:0031032">
    <property type="term" value="P:actomyosin structure organization"/>
    <property type="evidence" value="ECO:0007669"/>
    <property type="project" value="TreeGrafter"/>
</dbReference>
<dbReference type="AlphaFoldDB" id="A0AAV8YXF1"/>
<dbReference type="GO" id="GO:0005737">
    <property type="term" value="C:cytoplasm"/>
    <property type="evidence" value="ECO:0007669"/>
    <property type="project" value="TreeGrafter"/>
</dbReference>
<feature type="region of interest" description="Disordered" evidence="2">
    <location>
        <begin position="48"/>
        <end position="125"/>
    </location>
</feature>
<reference evidence="3" key="1">
    <citation type="journal article" date="2023" name="Insect Mol. Biol.">
        <title>Genome sequencing provides insights into the evolution of gene families encoding plant cell wall-degrading enzymes in longhorned beetles.</title>
        <authorList>
            <person name="Shin N.R."/>
            <person name="Okamura Y."/>
            <person name="Kirsch R."/>
            <person name="Pauchet Y."/>
        </authorList>
    </citation>
    <scope>NUCLEOTIDE SEQUENCE</scope>
    <source>
        <strain evidence="3">AMC_N1</strain>
    </source>
</reference>
<feature type="region of interest" description="Disordered" evidence="2">
    <location>
        <begin position="1"/>
        <end position="26"/>
    </location>
</feature>
<protein>
    <recommendedName>
        <fullName evidence="5">Unconventional myosin-XVIIIa</fullName>
    </recommendedName>
</protein>
<feature type="compositionally biased region" description="Polar residues" evidence="2">
    <location>
        <begin position="1"/>
        <end position="15"/>
    </location>
</feature>
<evidence type="ECO:0000256" key="1">
    <source>
        <dbReference type="SAM" id="Coils"/>
    </source>
</evidence>
<dbReference type="GO" id="GO:0016460">
    <property type="term" value="C:myosin II complex"/>
    <property type="evidence" value="ECO:0007669"/>
    <property type="project" value="TreeGrafter"/>
</dbReference>
<dbReference type="PANTHER" id="PTHR45615">
    <property type="entry name" value="MYOSIN HEAVY CHAIN, NON-MUSCLE"/>
    <property type="match status" value="1"/>
</dbReference>
<proteinExistence type="predicted"/>
<feature type="compositionally biased region" description="Acidic residues" evidence="2">
    <location>
        <begin position="932"/>
        <end position="945"/>
    </location>
</feature>
<feature type="coiled-coil region" evidence="1">
    <location>
        <begin position="361"/>
        <end position="921"/>
    </location>
</feature>
<dbReference type="GO" id="GO:0051015">
    <property type="term" value="F:actin filament binding"/>
    <property type="evidence" value="ECO:0007669"/>
    <property type="project" value="TreeGrafter"/>
</dbReference>
<evidence type="ECO:0008006" key="5">
    <source>
        <dbReference type="Google" id="ProtNLM"/>
    </source>
</evidence>
<accession>A0AAV8YXF1</accession>
<evidence type="ECO:0000313" key="4">
    <source>
        <dbReference type="Proteomes" id="UP001162162"/>
    </source>
</evidence>
<organism evidence="3 4">
    <name type="scientific">Aromia moschata</name>
    <dbReference type="NCBI Taxonomy" id="1265417"/>
    <lineage>
        <taxon>Eukaryota</taxon>
        <taxon>Metazoa</taxon>
        <taxon>Ecdysozoa</taxon>
        <taxon>Arthropoda</taxon>
        <taxon>Hexapoda</taxon>
        <taxon>Insecta</taxon>
        <taxon>Pterygota</taxon>
        <taxon>Neoptera</taxon>
        <taxon>Endopterygota</taxon>
        <taxon>Coleoptera</taxon>
        <taxon>Polyphaga</taxon>
        <taxon>Cucujiformia</taxon>
        <taxon>Chrysomeloidea</taxon>
        <taxon>Cerambycidae</taxon>
        <taxon>Cerambycinae</taxon>
        <taxon>Callichromatini</taxon>
        <taxon>Aromia</taxon>
    </lineage>
</organism>
<comment type="caution">
    <text evidence="3">The sequence shown here is derived from an EMBL/GenBank/DDBJ whole genome shotgun (WGS) entry which is preliminary data.</text>
</comment>
<keyword evidence="4" id="KW-1185">Reference proteome</keyword>
<dbReference type="Proteomes" id="UP001162162">
    <property type="component" value="Unassembled WGS sequence"/>
</dbReference>
<name>A0AAV8YXF1_9CUCU</name>
<keyword evidence="1" id="KW-0175">Coiled coil</keyword>
<gene>
    <name evidence="3" type="ORF">NQ318_014991</name>
</gene>
<dbReference type="PANTHER" id="PTHR45615:SF36">
    <property type="entry name" value="MYOSIN HEAVY CHAIN-LIKE, ISOFORM B-RELATED"/>
    <property type="match status" value="1"/>
</dbReference>
<dbReference type="EMBL" id="JAPWTK010000031">
    <property type="protein sequence ID" value="KAJ8956257.1"/>
    <property type="molecule type" value="Genomic_DNA"/>
</dbReference>